<dbReference type="SUPFAM" id="SSF56059">
    <property type="entry name" value="Glutathione synthetase ATP-binding domain-like"/>
    <property type="match status" value="1"/>
</dbReference>
<dbReference type="InterPro" id="IPR011761">
    <property type="entry name" value="ATP-grasp"/>
</dbReference>
<evidence type="ECO:0000256" key="5">
    <source>
        <dbReference type="SAM" id="MobiDB-lite"/>
    </source>
</evidence>
<dbReference type="EMBL" id="JANFNG010000006">
    <property type="protein sequence ID" value="MCQ4081121.1"/>
    <property type="molecule type" value="Genomic_DNA"/>
</dbReference>
<protein>
    <submittedName>
        <fullName evidence="7">ATP-grasp domain-containing protein</fullName>
    </submittedName>
</protein>
<dbReference type="SMART" id="SM01209">
    <property type="entry name" value="GARS_A"/>
    <property type="match status" value="1"/>
</dbReference>
<dbReference type="Pfam" id="PF18130">
    <property type="entry name" value="ATPgrasp_N"/>
    <property type="match status" value="1"/>
</dbReference>
<feature type="domain" description="ATP-grasp" evidence="6">
    <location>
        <begin position="118"/>
        <end position="320"/>
    </location>
</feature>
<organism evidence="7 8">
    <name type="scientific">Streptomyces humicola</name>
    <dbReference type="NCBI Taxonomy" id="2953240"/>
    <lineage>
        <taxon>Bacteria</taxon>
        <taxon>Bacillati</taxon>
        <taxon>Actinomycetota</taxon>
        <taxon>Actinomycetes</taxon>
        <taxon>Kitasatosporales</taxon>
        <taxon>Streptomycetaceae</taxon>
        <taxon>Streptomyces</taxon>
    </lineage>
</organism>
<accession>A0ABT1PTW6</accession>
<feature type="region of interest" description="Disordered" evidence="5">
    <location>
        <begin position="418"/>
        <end position="447"/>
    </location>
</feature>
<evidence type="ECO:0000256" key="3">
    <source>
        <dbReference type="ARBA" id="ARBA00022840"/>
    </source>
</evidence>
<keyword evidence="3 4" id="KW-0067">ATP-binding</keyword>
<evidence type="ECO:0000256" key="2">
    <source>
        <dbReference type="ARBA" id="ARBA00022741"/>
    </source>
</evidence>
<evidence type="ECO:0000313" key="8">
    <source>
        <dbReference type="Proteomes" id="UP001057702"/>
    </source>
</evidence>
<dbReference type="InterPro" id="IPR052032">
    <property type="entry name" value="ATP-dep_AA_Ligase"/>
</dbReference>
<dbReference type="PANTHER" id="PTHR43585:SF2">
    <property type="entry name" value="ATP-GRASP ENZYME FSQD"/>
    <property type="match status" value="1"/>
</dbReference>
<dbReference type="Gene3D" id="3.30.470.20">
    <property type="entry name" value="ATP-grasp fold, B domain"/>
    <property type="match status" value="1"/>
</dbReference>
<sequence>MHIAVVDANPPSLRALRLAKTAGHRVTFLQPPLTQYALTGENLSIVYSADTLVDGIDTTDPQAVVAALGECHARHPIDVAVAFQELAAEAVAHACRELGLRGTAPEAVLMARRKDRCRAALETAGLDSAAYVLAADQDAALAAAERIGYPVVLKPPSGSASLLSHVARDTAGARKAAADILAGQDAVPPHWVTQFSRGVLVEELLVGRMVSVEIGARDGAFFPFCVTGRFRSPRNEVIELGSCVPADLAPVQSAACVAYAEAVCRAIGADFGIFHLEIMLTERGPVLVEFNPRIMGGGLPNCYRHATGQEIYASFLDLVTGAPVRVPEGFAGCTAVFVVTAETGGRLPKTASLAPLHDDDGVLEVLGFDTYRTGPGRLVVPGQTVARFILRAPDRRTAVARGTRLLHRLEETLGLTLMTGDKDSEGGTAMLHTPPSHCRSRASVDLT</sequence>
<evidence type="ECO:0000256" key="4">
    <source>
        <dbReference type="PROSITE-ProRule" id="PRU00409"/>
    </source>
</evidence>
<evidence type="ECO:0000313" key="7">
    <source>
        <dbReference type="EMBL" id="MCQ4081121.1"/>
    </source>
</evidence>
<keyword evidence="2 4" id="KW-0547">Nucleotide-binding</keyword>
<dbReference type="Proteomes" id="UP001057702">
    <property type="component" value="Unassembled WGS sequence"/>
</dbReference>
<comment type="caution">
    <text evidence="7">The sequence shown here is derived from an EMBL/GenBank/DDBJ whole genome shotgun (WGS) entry which is preliminary data.</text>
</comment>
<dbReference type="PROSITE" id="PS50975">
    <property type="entry name" value="ATP_GRASP"/>
    <property type="match status" value="1"/>
</dbReference>
<dbReference type="PANTHER" id="PTHR43585">
    <property type="entry name" value="FUMIPYRROLE BIOSYNTHESIS PROTEIN C"/>
    <property type="match status" value="1"/>
</dbReference>
<dbReference type="RefSeq" id="WP_255920027.1">
    <property type="nucleotide sequence ID" value="NZ_JANFNG010000006.1"/>
</dbReference>
<evidence type="ECO:0000256" key="1">
    <source>
        <dbReference type="ARBA" id="ARBA00022598"/>
    </source>
</evidence>
<keyword evidence="1" id="KW-0436">Ligase</keyword>
<dbReference type="Gene3D" id="3.40.50.20">
    <property type="match status" value="1"/>
</dbReference>
<dbReference type="InterPro" id="IPR041472">
    <property type="entry name" value="BL00235/CARNS1_N"/>
</dbReference>
<proteinExistence type="predicted"/>
<keyword evidence="8" id="KW-1185">Reference proteome</keyword>
<name>A0ABT1PTW6_9ACTN</name>
<reference evidence="7" key="1">
    <citation type="submission" date="2022-06" db="EMBL/GenBank/DDBJ databases">
        <title>Draft genome sequence of Streptomyces sp. RB6PN25 isolated from peat swamp forest in Thailand.</title>
        <authorList>
            <person name="Duangmal K."/>
            <person name="Klaysubun C."/>
        </authorList>
    </citation>
    <scope>NUCLEOTIDE SEQUENCE</scope>
    <source>
        <strain evidence="7">RB6PN25</strain>
    </source>
</reference>
<dbReference type="Pfam" id="PF13535">
    <property type="entry name" value="ATP-grasp_4"/>
    <property type="match status" value="1"/>
</dbReference>
<evidence type="ECO:0000259" key="6">
    <source>
        <dbReference type="PROSITE" id="PS50975"/>
    </source>
</evidence>
<gene>
    <name evidence="7" type="ORF">NGB36_11030</name>
</gene>